<evidence type="ECO:0000313" key="2">
    <source>
        <dbReference type="Proteomes" id="UP000805193"/>
    </source>
</evidence>
<name>A0AC60PGG8_IXOPE</name>
<protein>
    <submittedName>
        <fullName evidence="1">Uncharacterized protein</fullName>
    </submittedName>
</protein>
<reference evidence="1 2" key="1">
    <citation type="journal article" date="2020" name="Cell">
        <title>Large-Scale Comparative Analyses of Tick Genomes Elucidate Their Genetic Diversity and Vector Capacities.</title>
        <authorList>
            <consortium name="Tick Genome and Microbiome Consortium (TIGMIC)"/>
            <person name="Jia N."/>
            <person name="Wang J."/>
            <person name="Shi W."/>
            <person name="Du L."/>
            <person name="Sun Y."/>
            <person name="Zhan W."/>
            <person name="Jiang J.F."/>
            <person name="Wang Q."/>
            <person name="Zhang B."/>
            <person name="Ji P."/>
            <person name="Bell-Sakyi L."/>
            <person name="Cui X.M."/>
            <person name="Yuan T.T."/>
            <person name="Jiang B.G."/>
            <person name="Yang W.F."/>
            <person name="Lam T.T."/>
            <person name="Chang Q.C."/>
            <person name="Ding S.J."/>
            <person name="Wang X.J."/>
            <person name="Zhu J.G."/>
            <person name="Ruan X.D."/>
            <person name="Zhao L."/>
            <person name="Wei J.T."/>
            <person name="Ye R.Z."/>
            <person name="Que T.C."/>
            <person name="Du C.H."/>
            <person name="Zhou Y.H."/>
            <person name="Cheng J.X."/>
            <person name="Dai P.F."/>
            <person name="Guo W.B."/>
            <person name="Han X.H."/>
            <person name="Huang E.J."/>
            <person name="Li L.F."/>
            <person name="Wei W."/>
            <person name="Gao Y.C."/>
            <person name="Liu J.Z."/>
            <person name="Shao H.Z."/>
            <person name="Wang X."/>
            <person name="Wang C.C."/>
            <person name="Yang T.C."/>
            <person name="Huo Q.B."/>
            <person name="Li W."/>
            <person name="Chen H.Y."/>
            <person name="Chen S.E."/>
            <person name="Zhou L.G."/>
            <person name="Ni X.B."/>
            <person name="Tian J.H."/>
            <person name="Sheng Y."/>
            <person name="Liu T."/>
            <person name="Pan Y.S."/>
            <person name="Xia L.Y."/>
            <person name="Li J."/>
            <person name="Zhao F."/>
            <person name="Cao W.C."/>
        </authorList>
    </citation>
    <scope>NUCLEOTIDE SEQUENCE [LARGE SCALE GENOMIC DNA]</scope>
    <source>
        <strain evidence="1">Iper-2018</strain>
    </source>
</reference>
<sequence>MLVEGTNQEGQNLAFFQCPVAAGRRRGLVPAAGADGAAVASGEGAGRRSSRHGDTPGLSAAPAILPSRPRVRLSWAILPARCAPLPQKLGGASQRTTSLEITRGELSPSRGAGGARSIL</sequence>
<dbReference type="EMBL" id="JABSTQ010010690">
    <property type="protein sequence ID" value="KAG0418899.1"/>
    <property type="molecule type" value="Genomic_DNA"/>
</dbReference>
<keyword evidence="2" id="KW-1185">Reference proteome</keyword>
<organism evidence="1 2">
    <name type="scientific">Ixodes persulcatus</name>
    <name type="common">Taiga tick</name>
    <dbReference type="NCBI Taxonomy" id="34615"/>
    <lineage>
        <taxon>Eukaryota</taxon>
        <taxon>Metazoa</taxon>
        <taxon>Ecdysozoa</taxon>
        <taxon>Arthropoda</taxon>
        <taxon>Chelicerata</taxon>
        <taxon>Arachnida</taxon>
        <taxon>Acari</taxon>
        <taxon>Parasitiformes</taxon>
        <taxon>Ixodida</taxon>
        <taxon>Ixodoidea</taxon>
        <taxon>Ixodidae</taxon>
        <taxon>Ixodinae</taxon>
        <taxon>Ixodes</taxon>
    </lineage>
</organism>
<comment type="caution">
    <text evidence="1">The sequence shown here is derived from an EMBL/GenBank/DDBJ whole genome shotgun (WGS) entry which is preliminary data.</text>
</comment>
<dbReference type="Proteomes" id="UP000805193">
    <property type="component" value="Unassembled WGS sequence"/>
</dbReference>
<accession>A0AC60PGG8</accession>
<evidence type="ECO:0000313" key="1">
    <source>
        <dbReference type="EMBL" id="KAG0418899.1"/>
    </source>
</evidence>
<proteinExistence type="predicted"/>
<gene>
    <name evidence="1" type="ORF">HPB47_004502</name>
</gene>